<dbReference type="EMBL" id="CASHTH010003847">
    <property type="protein sequence ID" value="CAI8050272.1"/>
    <property type="molecule type" value="Genomic_DNA"/>
</dbReference>
<comment type="caution">
    <text evidence="1">The sequence shown here is derived from an EMBL/GenBank/DDBJ whole genome shotgun (WGS) entry which is preliminary data.</text>
</comment>
<proteinExistence type="predicted"/>
<sequence>MPVCIVVLEVTSVCIHRSFHFPELQLLQMIHSLELAELLLAPRAKYHLCIVSLMSLDEAVKKITENHVYIAVVTSDSSIQVHLTAERCLFGKAKSPINAIS</sequence>
<organism evidence="1 2">
    <name type="scientific">Geodia barretti</name>
    <name type="common">Barrett's horny sponge</name>
    <dbReference type="NCBI Taxonomy" id="519541"/>
    <lineage>
        <taxon>Eukaryota</taxon>
        <taxon>Metazoa</taxon>
        <taxon>Porifera</taxon>
        <taxon>Demospongiae</taxon>
        <taxon>Heteroscleromorpha</taxon>
        <taxon>Tetractinellida</taxon>
        <taxon>Astrophorina</taxon>
        <taxon>Geodiidae</taxon>
        <taxon>Geodia</taxon>
    </lineage>
</organism>
<protein>
    <submittedName>
        <fullName evidence="1">Uncharacterized protein</fullName>
    </submittedName>
</protein>
<accession>A0AA35TNK3</accession>
<keyword evidence="2" id="KW-1185">Reference proteome</keyword>
<name>A0AA35TNK3_GEOBA</name>
<evidence type="ECO:0000313" key="2">
    <source>
        <dbReference type="Proteomes" id="UP001174909"/>
    </source>
</evidence>
<reference evidence="1" key="1">
    <citation type="submission" date="2023-03" db="EMBL/GenBank/DDBJ databases">
        <authorList>
            <person name="Steffen K."/>
            <person name="Cardenas P."/>
        </authorList>
    </citation>
    <scope>NUCLEOTIDE SEQUENCE</scope>
</reference>
<dbReference type="Proteomes" id="UP001174909">
    <property type="component" value="Unassembled WGS sequence"/>
</dbReference>
<gene>
    <name evidence="1" type="ORF">GBAR_LOCUS27626</name>
</gene>
<dbReference type="AlphaFoldDB" id="A0AA35TNK3"/>
<evidence type="ECO:0000313" key="1">
    <source>
        <dbReference type="EMBL" id="CAI8050272.1"/>
    </source>
</evidence>